<dbReference type="EMBL" id="SWLB01000028">
    <property type="protein sequence ID" value="KAF3320681.1"/>
    <property type="molecule type" value="Genomic_DNA"/>
</dbReference>
<dbReference type="InterPro" id="IPR003175">
    <property type="entry name" value="CDI_dom"/>
</dbReference>
<dbReference type="GO" id="GO:0004861">
    <property type="term" value="F:cyclin-dependent protein serine/threonine kinase inhibitor activity"/>
    <property type="evidence" value="ECO:0007669"/>
    <property type="project" value="UniProtKB-UniRule"/>
</dbReference>
<dbReference type="Gene3D" id="4.10.365.10">
    <property type="entry name" value="p27"/>
    <property type="match status" value="1"/>
</dbReference>
<evidence type="ECO:0000256" key="1">
    <source>
        <dbReference type="ARBA" id="ARBA00010274"/>
    </source>
</evidence>
<evidence type="ECO:0000313" key="7">
    <source>
        <dbReference type="Proteomes" id="UP000623129"/>
    </source>
</evidence>
<dbReference type="GO" id="GO:0005634">
    <property type="term" value="C:nucleus"/>
    <property type="evidence" value="ECO:0007669"/>
    <property type="project" value="UniProtKB-UniRule"/>
</dbReference>
<dbReference type="Pfam" id="PF02234">
    <property type="entry name" value="CDI"/>
    <property type="match status" value="1"/>
</dbReference>
<proteinExistence type="inferred from homology"/>
<name>A0A833UZ11_9POAL</name>
<reference evidence="6" key="1">
    <citation type="submission" date="2020-01" db="EMBL/GenBank/DDBJ databases">
        <title>Genome sequence of Kobresia littledalei, the first chromosome-level genome in the family Cyperaceae.</title>
        <authorList>
            <person name="Qu G."/>
        </authorList>
    </citation>
    <scope>NUCLEOTIDE SEQUENCE</scope>
    <source>
        <strain evidence="6">C.B.Clarke</strain>
        <tissue evidence="6">Leaf</tissue>
    </source>
</reference>
<dbReference type="GO" id="GO:0051726">
    <property type="term" value="P:regulation of cell cycle"/>
    <property type="evidence" value="ECO:0007669"/>
    <property type="project" value="InterPro"/>
</dbReference>
<dbReference type="PIRSF" id="PIRSF017811">
    <property type="entry name" value="CDK_inhib_pln"/>
    <property type="match status" value="1"/>
</dbReference>
<feature type="domain" description="Cyclin-dependent kinase inhibitor" evidence="5">
    <location>
        <begin position="174"/>
        <end position="218"/>
    </location>
</feature>
<evidence type="ECO:0000259" key="5">
    <source>
        <dbReference type="Pfam" id="PF02234"/>
    </source>
</evidence>
<evidence type="ECO:0000256" key="4">
    <source>
        <dbReference type="SAM" id="MobiDB-lite"/>
    </source>
</evidence>
<protein>
    <recommendedName>
        <fullName evidence="3">Cyclin-dependent kinase inhibitor</fullName>
    </recommendedName>
</protein>
<accession>A0A833UZ11</accession>
<keyword evidence="2 3" id="KW-0649">Protein kinase inhibitor</keyword>
<evidence type="ECO:0000256" key="2">
    <source>
        <dbReference type="ARBA" id="ARBA00023013"/>
    </source>
</evidence>
<dbReference type="AlphaFoldDB" id="A0A833UZ11"/>
<feature type="region of interest" description="Disordered" evidence="4">
    <location>
        <begin position="107"/>
        <end position="173"/>
    </location>
</feature>
<organism evidence="6 7">
    <name type="scientific">Carex littledalei</name>
    <dbReference type="NCBI Taxonomy" id="544730"/>
    <lineage>
        <taxon>Eukaryota</taxon>
        <taxon>Viridiplantae</taxon>
        <taxon>Streptophyta</taxon>
        <taxon>Embryophyta</taxon>
        <taxon>Tracheophyta</taxon>
        <taxon>Spermatophyta</taxon>
        <taxon>Magnoliopsida</taxon>
        <taxon>Liliopsida</taxon>
        <taxon>Poales</taxon>
        <taxon>Cyperaceae</taxon>
        <taxon>Cyperoideae</taxon>
        <taxon>Cariceae</taxon>
        <taxon>Carex</taxon>
        <taxon>Carex subgen. Euthyceras</taxon>
    </lineage>
</organism>
<comment type="similarity">
    <text evidence="1 3">Belongs to the CDI family. ICK/KRP subfamily.</text>
</comment>
<dbReference type="OrthoDB" id="9940972at2759"/>
<dbReference type="InterPro" id="IPR044898">
    <property type="entry name" value="CDI_dom_sf"/>
</dbReference>
<feature type="compositionally biased region" description="Polar residues" evidence="4">
    <location>
        <begin position="127"/>
        <end position="136"/>
    </location>
</feature>
<dbReference type="InterPro" id="IPR044275">
    <property type="entry name" value="KRP"/>
</dbReference>
<sequence>MGRYIRKCKGTGAVGEMTVMEVTQVVGVRTRSRAMKAAATANANFKEAEVELAGYLELRSRRLFMAPRITRPAVNSGGRRCNISKMEASSGMLSRCSSTSSLAGAKFEEDTAEHSNLRSGAAEVANDQESSVGNSECNRERRDWTPSSESKGESSDLESETGEKSRRRSTVDKMPSQIEIDEFFTVAEKAVRDRFTSKYNFDVEKEMPLEGRYEWVRLNC</sequence>
<gene>
    <name evidence="6" type="ORF">FCM35_KLT14815</name>
</gene>
<evidence type="ECO:0000313" key="6">
    <source>
        <dbReference type="EMBL" id="KAF3320681.1"/>
    </source>
</evidence>
<feature type="compositionally biased region" description="Basic and acidic residues" evidence="4">
    <location>
        <begin position="137"/>
        <end position="154"/>
    </location>
</feature>
<comment type="caution">
    <text evidence="6">The sequence shown here is derived from an EMBL/GenBank/DDBJ whole genome shotgun (WGS) entry which is preliminary data.</text>
</comment>
<dbReference type="PANTHER" id="PTHR46776">
    <property type="entry name" value="CYCLIN-DEPENDENT KINASE INHIBITOR 4-RELATED"/>
    <property type="match status" value="1"/>
</dbReference>
<keyword evidence="7" id="KW-1185">Reference proteome</keyword>
<feature type="compositionally biased region" description="Basic and acidic residues" evidence="4">
    <location>
        <begin position="107"/>
        <end position="116"/>
    </location>
</feature>
<dbReference type="Proteomes" id="UP000623129">
    <property type="component" value="Unassembled WGS sequence"/>
</dbReference>
<evidence type="ECO:0000256" key="3">
    <source>
        <dbReference type="PIRNR" id="PIRNR017811"/>
    </source>
</evidence>